<dbReference type="InterPro" id="IPR036412">
    <property type="entry name" value="HAD-like_sf"/>
</dbReference>
<name>A0A543I656_9MICO</name>
<evidence type="ECO:0000313" key="1">
    <source>
        <dbReference type="EMBL" id="TQM65960.1"/>
    </source>
</evidence>
<dbReference type="RefSeq" id="WP_141915964.1">
    <property type="nucleotide sequence ID" value="NZ_BAAAYS010000026.1"/>
</dbReference>
<protein>
    <recommendedName>
        <fullName evidence="3">Hydroxymethylpyrimidine pyrophosphatase-like HAD family hydrolase</fullName>
    </recommendedName>
</protein>
<sequence length="290" mass="32002">MTQPRPALGLLLDVDGPLASPITRTINIPEIAFLLVELAHSGVPVVFNTGRSDAFLREVVLPPLLRAGLRDDVRLYGVCEKGAVWFRMSTAGVTDLTLDPETRVPAGLAEWAERLVAERFSDSVFFDPTKRAMVSVEQRTDVASAAYLEVQPELDAAVYDWFVSNGHGVVWGDIRTPDAHGRTAYRIDPTIISTDVESALLGKDRGAQRAFELIEADGEPPLLWRTMGDSRTDYAMADWLHERGYEVEHADVRPADGLLAKPYPVCVAGDLIHDDAGVVFLREWLELVNP</sequence>
<comment type="caution">
    <text evidence="1">The sequence shown here is derived from an EMBL/GenBank/DDBJ whole genome shotgun (WGS) entry which is preliminary data.</text>
</comment>
<keyword evidence="2" id="KW-1185">Reference proteome</keyword>
<gene>
    <name evidence="1" type="ORF">FB466_0780</name>
</gene>
<dbReference type="SUPFAM" id="SSF56784">
    <property type="entry name" value="HAD-like"/>
    <property type="match status" value="1"/>
</dbReference>
<evidence type="ECO:0008006" key="3">
    <source>
        <dbReference type="Google" id="ProtNLM"/>
    </source>
</evidence>
<accession>A0A543I656</accession>
<dbReference type="AlphaFoldDB" id="A0A543I656"/>
<reference evidence="1 2" key="1">
    <citation type="submission" date="2019-06" db="EMBL/GenBank/DDBJ databases">
        <title>Sequencing the genomes of 1000 actinobacteria strains.</title>
        <authorList>
            <person name="Klenk H.-P."/>
        </authorList>
    </citation>
    <scope>NUCLEOTIDE SEQUENCE [LARGE SCALE GENOMIC DNA]</scope>
    <source>
        <strain evidence="1 2">DSM 18031</strain>
    </source>
</reference>
<dbReference type="Proteomes" id="UP000318331">
    <property type="component" value="Unassembled WGS sequence"/>
</dbReference>
<dbReference type="OrthoDB" id="4925391at2"/>
<proteinExistence type="predicted"/>
<evidence type="ECO:0000313" key="2">
    <source>
        <dbReference type="Proteomes" id="UP000318331"/>
    </source>
</evidence>
<dbReference type="EMBL" id="VFPN01000001">
    <property type="protein sequence ID" value="TQM65960.1"/>
    <property type="molecule type" value="Genomic_DNA"/>
</dbReference>
<organism evidence="1 2">
    <name type="scientific">Klugiella xanthotipulae</name>
    <dbReference type="NCBI Taxonomy" id="244735"/>
    <lineage>
        <taxon>Bacteria</taxon>
        <taxon>Bacillati</taxon>
        <taxon>Actinomycetota</taxon>
        <taxon>Actinomycetes</taxon>
        <taxon>Micrococcales</taxon>
        <taxon>Microbacteriaceae</taxon>
        <taxon>Klugiella</taxon>
    </lineage>
</organism>